<comment type="caution">
    <text evidence="3">The sequence shown here is derived from an EMBL/GenBank/DDBJ whole genome shotgun (WGS) entry which is preliminary data.</text>
</comment>
<dbReference type="SMART" id="SM00867">
    <property type="entry name" value="YceI"/>
    <property type="match status" value="1"/>
</dbReference>
<feature type="chain" id="PRO_5027811191" evidence="1">
    <location>
        <begin position="18"/>
        <end position="187"/>
    </location>
</feature>
<feature type="signal peptide" evidence="1">
    <location>
        <begin position="1"/>
        <end position="17"/>
    </location>
</feature>
<dbReference type="InterPro" id="IPR007372">
    <property type="entry name" value="Lipid/polyisoprenoid-bd_YceI"/>
</dbReference>
<dbReference type="EMBL" id="DSKL01000299">
    <property type="protein sequence ID" value="HEH82845.1"/>
    <property type="molecule type" value="Genomic_DNA"/>
</dbReference>
<dbReference type="PANTHER" id="PTHR34406">
    <property type="entry name" value="PROTEIN YCEI"/>
    <property type="match status" value="1"/>
</dbReference>
<evidence type="ECO:0000256" key="1">
    <source>
        <dbReference type="SAM" id="SignalP"/>
    </source>
</evidence>
<dbReference type="AlphaFoldDB" id="A0A7C2FWV8"/>
<reference evidence="3" key="1">
    <citation type="journal article" date="2020" name="mSystems">
        <title>Genome- and Community-Level Interaction Insights into Carbon Utilization and Element Cycling Functions of Hydrothermarchaeota in Hydrothermal Sediment.</title>
        <authorList>
            <person name="Zhou Z."/>
            <person name="Liu Y."/>
            <person name="Xu W."/>
            <person name="Pan J."/>
            <person name="Luo Z.H."/>
            <person name="Li M."/>
        </authorList>
    </citation>
    <scope>NUCLEOTIDE SEQUENCE [LARGE SCALE GENOMIC DNA]</scope>
    <source>
        <strain evidence="3">SpSt-246</strain>
    </source>
</reference>
<dbReference type="InterPro" id="IPR036761">
    <property type="entry name" value="TTHA0802/YceI-like_sf"/>
</dbReference>
<evidence type="ECO:0000313" key="3">
    <source>
        <dbReference type="EMBL" id="HEH82845.1"/>
    </source>
</evidence>
<protein>
    <submittedName>
        <fullName evidence="3">YceI family protein</fullName>
    </submittedName>
</protein>
<dbReference type="Gene3D" id="2.40.128.110">
    <property type="entry name" value="Lipid/polyisoprenoid-binding, YceI-like"/>
    <property type="match status" value="1"/>
</dbReference>
<dbReference type="PANTHER" id="PTHR34406:SF1">
    <property type="entry name" value="PROTEIN YCEI"/>
    <property type="match status" value="1"/>
</dbReference>
<name>A0A7C2FWV8_9DEIN</name>
<sequence length="187" mass="21178">MKGWLFAAALLALTALAQTFEVASGEARYRVREELLRVGLADAVGTTKAVRGEVRLQGGQATGSFTVDLQELKSDQARRDNYLRQNTLQTDRFPTSTFRPKRVEGLPNPLPQSGKFPVRVVGDLTLRDVTREVVWEGEAEFLDQEVRVALRTEFPFEKFNLVQPRVPILLSVEDRIRLEVDLALRRK</sequence>
<evidence type="ECO:0000259" key="2">
    <source>
        <dbReference type="SMART" id="SM00867"/>
    </source>
</evidence>
<keyword evidence="1" id="KW-0732">Signal</keyword>
<dbReference type="SUPFAM" id="SSF101874">
    <property type="entry name" value="YceI-like"/>
    <property type="match status" value="1"/>
</dbReference>
<dbReference type="Pfam" id="PF04264">
    <property type="entry name" value="YceI"/>
    <property type="match status" value="1"/>
</dbReference>
<accession>A0A7C2FWV8</accession>
<gene>
    <name evidence="3" type="ORF">ENP73_07715</name>
</gene>
<proteinExistence type="predicted"/>
<feature type="domain" description="Lipid/polyisoprenoid-binding YceI-like" evidence="2">
    <location>
        <begin position="19"/>
        <end position="185"/>
    </location>
</feature>
<organism evidence="3">
    <name type="scientific">Thermus islandicus</name>
    <dbReference type="NCBI Taxonomy" id="540988"/>
    <lineage>
        <taxon>Bacteria</taxon>
        <taxon>Thermotogati</taxon>
        <taxon>Deinococcota</taxon>
        <taxon>Deinococci</taxon>
        <taxon>Thermales</taxon>
        <taxon>Thermaceae</taxon>
        <taxon>Thermus</taxon>
    </lineage>
</organism>